<feature type="region of interest" description="Disordered" evidence="6">
    <location>
        <begin position="491"/>
        <end position="513"/>
    </location>
</feature>
<dbReference type="InterPro" id="IPR008979">
    <property type="entry name" value="Galactose-bd-like_sf"/>
</dbReference>
<dbReference type="SUPFAM" id="SSF49785">
    <property type="entry name" value="Galactose-binding domain-like"/>
    <property type="match status" value="1"/>
</dbReference>
<dbReference type="Proteomes" id="UP000800200">
    <property type="component" value="Unassembled WGS sequence"/>
</dbReference>
<keyword evidence="3" id="KW-0326">Glycosidase</keyword>
<sequence>MDPQRIPPEYWRDRLRKARAMGLNTIFPYIYWHMLEPEQGKWDNTGWNNVSAYFRIAQEEGLYIALRPGPYICGEREWGGFPYWLANIPNLVVRSYNQPFLDASRKYVERLAKDVQSNQISRGGNIIMVQVENEYGSYGNDPKYTAAVRDILAANFDNGTVLYTNDGTVDWTLEGGSVPGVLAEVDGDPRAGFAALRQYITDPSMKGPLLDGEYYTYGFDTWGASSKHNTVVGNTGAVNTMVGDLNYVLGTEKASISLYMFHGGTNFAFWNGALYQNQIKAFITSYDYSAPLDEAGRTTDLYKTFRSTISKYAKNIPEPPSNLPLLSIPDFDLKPVKSLFDPSVLGRKTTSQYPQTMEALGQGYGYTLYTYTHPATASPLSGALSQGDGPRDRVLIFVNFVRVGVLDAIYQRPPSVTISLNPGDTLQLLVENLGRVDYFSRDGGSPRYRNMVTDPWKGIRGNVSVGRTVLENWDQYTLPLANLGFLGGSGSGSGSGSSSERGERKPRRATAANSTSMPHFYRGSFSIPDAKKAVKDIAELDTYLFIPAGVKGSVFVNGFNLGRYWRIGPQQSLYLPGPLLKRDAPNDVVVLELEPDRVNPDATVLKVRGETERRWGNNVDEDCQSCT</sequence>
<dbReference type="InterPro" id="IPR031330">
    <property type="entry name" value="Gly_Hdrlase_35_cat"/>
</dbReference>
<dbReference type="SUPFAM" id="SSF51445">
    <property type="entry name" value="(Trans)glycosidases"/>
    <property type="match status" value="1"/>
</dbReference>
<dbReference type="InterPro" id="IPR048913">
    <property type="entry name" value="BetaGal_gal-bd"/>
</dbReference>
<dbReference type="Pfam" id="PF21467">
    <property type="entry name" value="BetaGal_gal-bd"/>
    <property type="match status" value="1"/>
</dbReference>
<dbReference type="PRINTS" id="PR00742">
    <property type="entry name" value="GLHYDRLASE35"/>
</dbReference>
<dbReference type="PANTHER" id="PTHR23421">
    <property type="entry name" value="BETA-GALACTOSIDASE RELATED"/>
    <property type="match status" value="1"/>
</dbReference>
<dbReference type="AlphaFoldDB" id="A0A6A6DEA6"/>
<dbReference type="PIRSF" id="PIRSF006336">
    <property type="entry name" value="B-gal"/>
    <property type="match status" value="1"/>
</dbReference>
<evidence type="ECO:0000259" key="8">
    <source>
        <dbReference type="Pfam" id="PF21317"/>
    </source>
</evidence>
<organism evidence="10 11">
    <name type="scientific">Zopfia rhizophila CBS 207.26</name>
    <dbReference type="NCBI Taxonomy" id="1314779"/>
    <lineage>
        <taxon>Eukaryota</taxon>
        <taxon>Fungi</taxon>
        <taxon>Dikarya</taxon>
        <taxon>Ascomycota</taxon>
        <taxon>Pezizomycotina</taxon>
        <taxon>Dothideomycetes</taxon>
        <taxon>Dothideomycetes incertae sedis</taxon>
        <taxon>Zopfiaceae</taxon>
        <taxon>Zopfia</taxon>
    </lineage>
</organism>
<evidence type="ECO:0000256" key="5">
    <source>
        <dbReference type="RuleBase" id="RU003679"/>
    </source>
</evidence>
<evidence type="ECO:0000313" key="10">
    <source>
        <dbReference type="EMBL" id="KAF2176722.1"/>
    </source>
</evidence>
<feature type="active site" description="Nucleophile" evidence="4">
    <location>
        <position position="213"/>
    </location>
</feature>
<gene>
    <name evidence="10" type="ORF">K469DRAFT_645324</name>
</gene>
<dbReference type="GO" id="GO:0005975">
    <property type="term" value="P:carbohydrate metabolic process"/>
    <property type="evidence" value="ECO:0007669"/>
    <property type="project" value="InterPro"/>
</dbReference>
<evidence type="ECO:0000313" key="11">
    <source>
        <dbReference type="Proteomes" id="UP000800200"/>
    </source>
</evidence>
<proteinExistence type="inferred from homology"/>
<dbReference type="GO" id="GO:0004565">
    <property type="term" value="F:beta-galactosidase activity"/>
    <property type="evidence" value="ECO:0007669"/>
    <property type="project" value="InterPro"/>
</dbReference>
<keyword evidence="2 10" id="KW-0378">Hydrolase</keyword>
<evidence type="ECO:0000256" key="3">
    <source>
        <dbReference type="ARBA" id="ARBA00023295"/>
    </source>
</evidence>
<evidence type="ECO:0000259" key="9">
    <source>
        <dbReference type="Pfam" id="PF21467"/>
    </source>
</evidence>
<dbReference type="InterPro" id="IPR017853">
    <property type="entry name" value="GH"/>
</dbReference>
<dbReference type="Gene3D" id="2.60.120.260">
    <property type="entry name" value="Galactose-binding domain-like"/>
    <property type="match status" value="2"/>
</dbReference>
<dbReference type="Pfam" id="PF01301">
    <property type="entry name" value="Glyco_hydro_35"/>
    <property type="match status" value="1"/>
</dbReference>
<protein>
    <submittedName>
        <fullName evidence="10">Glycoside hydrolase family 35 protein</fullName>
    </submittedName>
</protein>
<dbReference type="InterPro" id="IPR026283">
    <property type="entry name" value="B-gal_1-like"/>
</dbReference>
<dbReference type="EMBL" id="ML994702">
    <property type="protein sequence ID" value="KAF2176722.1"/>
    <property type="molecule type" value="Genomic_DNA"/>
</dbReference>
<evidence type="ECO:0000259" key="7">
    <source>
        <dbReference type="Pfam" id="PF01301"/>
    </source>
</evidence>
<dbReference type="InterPro" id="IPR001944">
    <property type="entry name" value="Glycoside_Hdrlase_35"/>
</dbReference>
<name>A0A6A6DEA6_9PEZI</name>
<evidence type="ECO:0000256" key="2">
    <source>
        <dbReference type="ARBA" id="ARBA00022801"/>
    </source>
</evidence>
<feature type="domain" description="Beta-galactosidase galactose-binding" evidence="9">
    <location>
        <begin position="518"/>
        <end position="582"/>
    </location>
</feature>
<evidence type="ECO:0000256" key="6">
    <source>
        <dbReference type="SAM" id="MobiDB-lite"/>
    </source>
</evidence>
<dbReference type="Pfam" id="PF21317">
    <property type="entry name" value="BetaGal_ABD_1"/>
    <property type="match status" value="1"/>
</dbReference>
<evidence type="ECO:0000256" key="1">
    <source>
        <dbReference type="ARBA" id="ARBA00009809"/>
    </source>
</evidence>
<evidence type="ECO:0000256" key="4">
    <source>
        <dbReference type="PIRSR" id="PIRSR006336-1"/>
    </source>
</evidence>
<feature type="domain" description="Beta-galactosidase 1-like first all-beta" evidence="8">
    <location>
        <begin position="354"/>
        <end position="478"/>
    </location>
</feature>
<accession>A0A6A6DEA6</accession>
<keyword evidence="11" id="KW-1185">Reference proteome</keyword>
<comment type="similarity">
    <text evidence="1 5">Belongs to the glycosyl hydrolase 35 family.</text>
</comment>
<dbReference type="OrthoDB" id="1657402at2759"/>
<feature type="domain" description="Glycoside hydrolase 35 catalytic" evidence="7">
    <location>
        <begin position="2"/>
        <end position="311"/>
    </location>
</feature>
<dbReference type="InterPro" id="IPR048912">
    <property type="entry name" value="BetaGal1-like_ABD1"/>
</dbReference>
<reference evidence="10" key="1">
    <citation type="journal article" date="2020" name="Stud. Mycol.">
        <title>101 Dothideomycetes genomes: a test case for predicting lifestyles and emergence of pathogens.</title>
        <authorList>
            <person name="Haridas S."/>
            <person name="Albert R."/>
            <person name="Binder M."/>
            <person name="Bloem J."/>
            <person name="Labutti K."/>
            <person name="Salamov A."/>
            <person name="Andreopoulos B."/>
            <person name="Baker S."/>
            <person name="Barry K."/>
            <person name="Bills G."/>
            <person name="Bluhm B."/>
            <person name="Cannon C."/>
            <person name="Castanera R."/>
            <person name="Culley D."/>
            <person name="Daum C."/>
            <person name="Ezra D."/>
            <person name="Gonzalez J."/>
            <person name="Henrissat B."/>
            <person name="Kuo A."/>
            <person name="Liang C."/>
            <person name="Lipzen A."/>
            <person name="Lutzoni F."/>
            <person name="Magnuson J."/>
            <person name="Mondo S."/>
            <person name="Nolan M."/>
            <person name="Ohm R."/>
            <person name="Pangilinan J."/>
            <person name="Park H.-J."/>
            <person name="Ramirez L."/>
            <person name="Alfaro M."/>
            <person name="Sun H."/>
            <person name="Tritt A."/>
            <person name="Yoshinaga Y."/>
            <person name="Zwiers L.-H."/>
            <person name="Turgeon B."/>
            <person name="Goodwin S."/>
            <person name="Spatafora J."/>
            <person name="Crous P."/>
            <person name="Grigoriev I."/>
        </authorList>
    </citation>
    <scope>NUCLEOTIDE SEQUENCE</scope>
    <source>
        <strain evidence="10">CBS 207.26</strain>
    </source>
</reference>
<feature type="active site" description="Proton donor" evidence="4">
    <location>
        <position position="134"/>
    </location>
</feature>
<dbReference type="Gene3D" id="3.20.20.80">
    <property type="entry name" value="Glycosidases"/>
    <property type="match status" value="1"/>
</dbReference>